<evidence type="ECO:0000259" key="6">
    <source>
        <dbReference type="PROSITE" id="PS50863"/>
    </source>
</evidence>
<keyword evidence="5" id="KW-0539">Nucleus</keyword>
<evidence type="ECO:0000256" key="1">
    <source>
        <dbReference type="ARBA" id="ARBA00004123"/>
    </source>
</evidence>
<comment type="subcellular location">
    <subcellularLocation>
        <location evidence="1">Nucleus</location>
    </subcellularLocation>
</comment>
<dbReference type="CDD" id="cd10017">
    <property type="entry name" value="B3_DNA"/>
    <property type="match status" value="1"/>
</dbReference>
<organism evidence="7 8">
    <name type="scientific">Rhamnella rubrinervis</name>
    <dbReference type="NCBI Taxonomy" id="2594499"/>
    <lineage>
        <taxon>Eukaryota</taxon>
        <taxon>Viridiplantae</taxon>
        <taxon>Streptophyta</taxon>
        <taxon>Embryophyta</taxon>
        <taxon>Tracheophyta</taxon>
        <taxon>Spermatophyta</taxon>
        <taxon>Magnoliopsida</taxon>
        <taxon>eudicotyledons</taxon>
        <taxon>Gunneridae</taxon>
        <taxon>Pentapetalae</taxon>
        <taxon>rosids</taxon>
        <taxon>fabids</taxon>
        <taxon>Rosales</taxon>
        <taxon>Rhamnaceae</taxon>
        <taxon>rhamnoid group</taxon>
        <taxon>Rhamneae</taxon>
        <taxon>Rhamnella</taxon>
    </lineage>
</organism>
<keyword evidence="8" id="KW-1185">Reference proteome</keyword>
<dbReference type="AlphaFoldDB" id="A0A8K0DI95"/>
<gene>
    <name evidence="7" type="ORF">FNV43_RR25656</name>
</gene>
<dbReference type="OrthoDB" id="757982at2759"/>
<evidence type="ECO:0000313" key="8">
    <source>
        <dbReference type="Proteomes" id="UP000796880"/>
    </source>
</evidence>
<dbReference type="PROSITE" id="PS50863">
    <property type="entry name" value="B3"/>
    <property type="match status" value="1"/>
</dbReference>
<keyword evidence="3" id="KW-0238">DNA-binding</keyword>
<evidence type="ECO:0000313" key="7">
    <source>
        <dbReference type="EMBL" id="KAF3430926.1"/>
    </source>
</evidence>
<evidence type="ECO:0000256" key="5">
    <source>
        <dbReference type="ARBA" id="ARBA00023242"/>
    </source>
</evidence>
<dbReference type="InterPro" id="IPR003340">
    <property type="entry name" value="B3_DNA-bd"/>
</dbReference>
<dbReference type="Pfam" id="PF02362">
    <property type="entry name" value="B3"/>
    <property type="match status" value="1"/>
</dbReference>
<dbReference type="EMBL" id="VOIH02000012">
    <property type="protein sequence ID" value="KAF3430926.1"/>
    <property type="molecule type" value="Genomic_DNA"/>
</dbReference>
<reference evidence="7" key="1">
    <citation type="submission" date="2020-03" db="EMBL/GenBank/DDBJ databases">
        <title>A high-quality chromosome-level genome assembly of a woody plant with both climbing and erect habits, Rhamnella rubrinervis.</title>
        <authorList>
            <person name="Lu Z."/>
            <person name="Yang Y."/>
            <person name="Zhu X."/>
            <person name="Sun Y."/>
        </authorList>
    </citation>
    <scope>NUCLEOTIDE SEQUENCE</scope>
    <source>
        <strain evidence="7">BYM</strain>
        <tissue evidence="7">Leaf</tissue>
    </source>
</reference>
<feature type="domain" description="TF-B3" evidence="6">
    <location>
        <begin position="100"/>
        <end position="202"/>
    </location>
</feature>
<protein>
    <recommendedName>
        <fullName evidence="6">TF-B3 domain-containing protein</fullName>
    </recommendedName>
</protein>
<dbReference type="GO" id="GO:0003677">
    <property type="term" value="F:DNA binding"/>
    <property type="evidence" value="ECO:0007669"/>
    <property type="project" value="UniProtKB-KW"/>
</dbReference>
<keyword evidence="2" id="KW-0805">Transcription regulation</keyword>
<proteinExistence type="predicted"/>
<dbReference type="InterPro" id="IPR044800">
    <property type="entry name" value="LEC2-like"/>
</dbReference>
<evidence type="ECO:0000256" key="4">
    <source>
        <dbReference type="ARBA" id="ARBA00023163"/>
    </source>
</evidence>
<name>A0A8K0DI95_9ROSA</name>
<dbReference type="InterPro" id="IPR015300">
    <property type="entry name" value="DNA-bd_pseudobarrel_sf"/>
</dbReference>
<comment type="caution">
    <text evidence="7">The sequence shown here is derived from an EMBL/GenBank/DDBJ whole genome shotgun (WGS) entry which is preliminary data.</text>
</comment>
<dbReference type="SUPFAM" id="SSF101936">
    <property type="entry name" value="DNA-binding pseudobarrel domain"/>
    <property type="match status" value="1"/>
</dbReference>
<evidence type="ECO:0000256" key="2">
    <source>
        <dbReference type="ARBA" id="ARBA00023015"/>
    </source>
</evidence>
<dbReference type="GO" id="GO:0003700">
    <property type="term" value="F:DNA-binding transcription factor activity"/>
    <property type="evidence" value="ECO:0007669"/>
    <property type="project" value="InterPro"/>
</dbReference>
<sequence length="274" mass="31352">MAGVFENNNAHFGAVVRNNRVRVVVANPCRPSHEPGSAATYRAARAAQTARFTESRRRRCLRIARDTPLVFQRRPSRIPIIPPPSPLPRIFNQLEMRFLFEKQLQNSDVGQAGRIVIPKKEAEMHLPALEAKEGFWMHLDDMDFLQNWTIKFRYWPNNTSRMYVFENTREFVAEHGLGFGDYIMVFKDDKNGSYLIRAKKNVVQVAADENNNLVNNAANHIPGMDEFGSPLYHGDSSYLFDTSMDFFGGALDQPPFTQHQRLPSLESINFSLFG</sequence>
<dbReference type="PANTHER" id="PTHR31140">
    <property type="entry name" value="B3 DOMAIN-CONTAINING TRANSCRIPTION FACTOR ABI3"/>
    <property type="match status" value="1"/>
</dbReference>
<evidence type="ECO:0000256" key="3">
    <source>
        <dbReference type="ARBA" id="ARBA00023125"/>
    </source>
</evidence>
<dbReference type="Proteomes" id="UP000796880">
    <property type="component" value="Unassembled WGS sequence"/>
</dbReference>
<dbReference type="GO" id="GO:0005634">
    <property type="term" value="C:nucleus"/>
    <property type="evidence" value="ECO:0007669"/>
    <property type="project" value="UniProtKB-SubCell"/>
</dbReference>
<dbReference type="Gene3D" id="2.40.330.10">
    <property type="entry name" value="DNA-binding pseudobarrel domain"/>
    <property type="match status" value="1"/>
</dbReference>
<keyword evidence="4" id="KW-0804">Transcription</keyword>
<dbReference type="SMART" id="SM01019">
    <property type="entry name" value="B3"/>
    <property type="match status" value="1"/>
</dbReference>
<dbReference type="PANTHER" id="PTHR31140:SF73">
    <property type="entry name" value="B3 DOMAIN-CONTAINING TRANSCRIPTION FACTOR FUS3"/>
    <property type="match status" value="1"/>
</dbReference>
<accession>A0A8K0DI95</accession>